<reference evidence="2 3" key="1">
    <citation type="submission" date="2016-08" db="EMBL/GenBank/DDBJ databases">
        <title>Draft genome of Fabibacter sp. strain SK-8.</title>
        <authorList>
            <person name="Wong S.-K."/>
            <person name="Hamasaki K."/>
            <person name="Yoshizawa S."/>
        </authorList>
    </citation>
    <scope>NUCLEOTIDE SEQUENCE [LARGE SCALE GENOMIC DNA]</scope>
    <source>
        <strain evidence="2 3">SK-8</strain>
    </source>
</reference>
<evidence type="ECO:0000256" key="1">
    <source>
        <dbReference type="SAM" id="Phobius"/>
    </source>
</evidence>
<keyword evidence="1" id="KW-0472">Membrane</keyword>
<dbReference type="EMBL" id="MDGQ01000005">
    <property type="protein sequence ID" value="OEK05464.1"/>
    <property type="molecule type" value="Genomic_DNA"/>
</dbReference>
<protein>
    <submittedName>
        <fullName evidence="2">Uncharacterized protein</fullName>
    </submittedName>
</protein>
<dbReference type="AlphaFoldDB" id="A0A1E5T260"/>
<proteinExistence type="predicted"/>
<keyword evidence="3" id="KW-1185">Reference proteome</keyword>
<sequence length="200" mass="22700">MSKKKPAILKFIAELLIVFIGVYGAFELNRYQQAEREDKIRERYFNSFMSELVKLSADIRGVQKEIDKAILDFESNLADGDQPNPKPLNIYFQAPMLITKAGFNEDVFTQLDPGLAASLGGGYDNVQIVSQNISDFNDMCNRQLISNQPIQFYNRNGSLKPEFNWYLEGLKRLQRYMNNLSNMINGGAIPATEELIEGVS</sequence>
<gene>
    <name evidence="2" type="ORF">BFP71_18955</name>
</gene>
<organism evidence="2 3">
    <name type="scientific">Roseivirga misakiensis</name>
    <dbReference type="NCBI Taxonomy" id="1563681"/>
    <lineage>
        <taxon>Bacteria</taxon>
        <taxon>Pseudomonadati</taxon>
        <taxon>Bacteroidota</taxon>
        <taxon>Cytophagia</taxon>
        <taxon>Cytophagales</taxon>
        <taxon>Roseivirgaceae</taxon>
        <taxon>Roseivirga</taxon>
    </lineage>
</organism>
<keyword evidence="1" id="KW-1133">Transmembrane helix</keyword>
<evidence type="ECO:0000313" key="3">
    <source>
        <dbReference type="Proteomes" id="UP000095552"/>
    </source>
</evidence>
<dbReference type="RefSeq" id="WP_069836968.1">
    <property type="nucleotide sequence ID" value="NZ_MDGQ01000005.1"/>
</dbReference>
<evidence type="ECO:0000313" key="2">
    <source>
        <dbReference type="EMBL" id="OEK05464.1"/>
    </source>
</evidence>
<dbReference type="STRING" id="1563681.BFP71_18955"/>
<dbReference type="Proteomes" id="UP000095552">
    <property type="component" value="Unassembled WGS sequence"/>
</dbReference>
<comment type="caution">
    <text evidence="2">The sequence shown here is derived from an EMBL/GenBank/DDBJ whole genome shotgun (WGS) entry which is preliminary data.</text>
</comment>
<dbReference type="OrthoDB" id="979658at2"/>
<feature type="transmembrane region" description="Helical" evidence="1">
    <location>
        <begin position="7"/>
        <end position="26"/>
    </location>
</feature>
<name>A0A1E5T260_9BACT</name>
<accession>A0A1E5T260</accession>
<keyword evidence="1" id="KW-0812">Transmembrane</keyword>